<dbReference type="EMBL" id="JACHMC010000001">
    <property type="protein sequence ID" value="MBB4881979.1"/>
    <property type="molecule type" value="Genomic_DNA"/>
</dbReference>
<evidence type="ECO:0000313" key="3">
    <source>
        <dbReference type="Proteomes" id="UP000560081"/>
    </source>
</evidence>
<feature type="region of interest" description="Disordered" evidence="1">
    <location>
        <begin position="20"/>
        <end position="46"/>
    </location>
</feature>
<sequence>MGKTTAVTALSDVPVVGTDVRQSTPSCTEAPQDGKTTTTVGIDDGEWPDPAGRRVALLGTPGQVRFSSARESVTAHRARIVLWVFGQRPDAAFQIGRWLELLGDESVWARTVGALTRLQGAHPERAVDVARRALDPRFQHVPLLAADPEIRSAMLCTADGMNLSSLGVPQADVGRLAALNSSMYAIASSQAEIVAEGAASPQQTMVSLSTGRGHVVLASFVQPPLGQLLLSVSADAAQLGFLVGRAREAAVGIQEWLTKEQAKGGTPA</sequence>
<dbReference type="RefSeq" id="WP_135029874.1">
    <property type="nucleotide sequence ID" value="NZ_BMLA01000003.1"/>
</dbReference>
<dbReference type="SUPFAM" id="SSF103196">
    <property type="entry name" value="Roadblock/LC7 domain"/>
    <property type="match status" value="1"/>
</dbReference>
<evidence type="ECO:0000256" key="1">
    <source>
        <dbReference type="SAM" id="MobiDB-lite"/>
    </source>
</evidence>
<dbReference type="Proteomes" id="UP000560081">
    <property type="component" value="Unassembled WGS sequence"/>
</dbReference>
<name>A0A4Y8X1E4_9MICC</name>
<proteinExistence type="predicted"/>
<dbReference type="Gene3D" id="3.30.450.30">
    <property type="entry name" value="Dynein light chain 2a, cytoplasmic"/>
    <property type="match status" value="1"/>
</dbReference>
<protein>
    <submittedName>
        <fullName evidence="2">Putative regulator of Ras-like GTPase activity (Roadblock/LC7/MglB family)</fullName>
    </submittedName>
</protein>
<keyword evidence="3" id="KW-1185">Reference proteome</keyword>
<feature type="compositionally biased region" description="Polar residues" evidence="1">
    <location>
        <begin position="20"/>
        <end position="40"/>
    </location>
</feature>
<evidence type="ECO:0000313" key="2">
    <source>
        <dbReference type="EMBL" id="MBB4881979.1"/>
    </source>
</evidence>
<organism evidence="2 3">
    <name type="scientific">Micrococcus flavus</name>
    <dbReference type="NCBI Taxonomy" id="384602"/>
    <lineage>
        <taxon>Bacteria</taxon>
        <taxon>Bacillati</taxon>
        <taxon>Actinomycetota</taxon>
        <taxon>Actinomycetes</taxon>
        <taxon>Micrococcales</taxon>
        <taxon>Micrococcaceae</taxon>
        <taxon>Micrococcus</taxon>
    </lineage>
</organism>
<gene>
    <name evidence="2" type="ORF">BJ976_000330</name>
</gene>
<dbReference type="OrthoDB" id="4319884at2"/>
<comment type="caution">
    <text evidence="2">The sequence shown here is derived from an EMBL/GenBank/DDBJ whole genome shotgun (WGS) entry which is preliminary data.</text>
</comment>
<accession>A0A4Y8X1E4</accession>
<dbReference type="AlphaFoldDB" id="A0A4Y8X1E4"/>
<reference evidence="2 3" key="1">
    <citation type="submission" date="2020-08" db="EMBL/GenBank/DDBJ databases">
        <title>Sequencing the genomes of 1000 actinobacteria strains.</title>
        <authorList>
            <person name="Klenk H.-P."/>
        </authorList>
    </citation>
    <scope>NUCLEOTIDE SEQUENCE [LARGE SCALE GENOMIC DNA]</scope>
    <source>
        <strain evidence="2 3">DSM 19079</strain>
    </source>
</reference>